<dbReference type="RefSeq" id="WP_036377873.1">
    <property type="nucleotide sequence ID" value="NZ_CABIWZ010000001.1"/>
</dbReference>
<dbReference type="AlphaFoldDB" id="A0A173WYG2"/>
<gene>
    <name evidence="2" type="ORF">ERS852385_00466</name>
</gene>
<accession>A0A173WYG2</accession>
<dbReference type="STRING" id="187979.ERS852385_00466"/>
<dbReference type="OrthoDB" id="1665528at2"/>
<keyword evidence="1" id="KW-0812">Transmembrane</keyword>
<feature type="transmembrane region" description="Helical" evidence="1">
    <location>
        <begin position="7"/>
        <end position="26"/>
    </location>
</feature>
<evidence type="ECO:0000256" key="1">
    <source>
        <dbReference type="SAM" id="Phobius"/>
    </source>
</evidence>
<dbReference type="SUPFAM" id="SSF54523">
    <property type="entry name" value="Pili subunits"/>
    <property type="match status" value="1"/>
</dbReference>
<dbReference type="eggNOG" id="ENOG5033XZP">
    <property type="taxonomic scope" value="Bacteria"/>
</dbReference>
<protein>
    <submittedName>
        <fullName evidence="2">Tfp pilus assembly protein FimT</fullName>
    </submittedName>
</protein>
<evidence type="ECO:0000313" key="3">
    <source>
        <dbReference type="Proteomes" id="UP000095546"/>
    </source>
</evidence>
<dbReference type="GeneID" id="83709418"/>
<name>A0A173WYG2_9FIRM</name>
<keyword evidence="1" id="KW-1133">Transmembrane helix</keyword>
<keyword evidence="3" id="KW-1185">Reference proteome</keyword>
<organism evidence="2 3">
    <name type="scientific">Mitsuokella jalaludinii</name>
    <dbReference type="NCBI Taxonomy" id="187979"/>
    <lineage>
        <taxon>Bacteria</taxon>
        <taxon>Bacillati</taxon>
        <taxon>Bacillota</taxon>
        <taxon>Negativicutes</taxon>
        <taxon>Selenomonadales</taxon>
        <taxon>Selenomonadaceae</taxon>
        <taxon>Mitsuokella</taxon>
    </lineage>
</organism>
<keyword evidence="1" id="KW-0472">Membrane</keyword>
<dbReference type="Proteomes" id="UP000095546">
    <property type="component" value="Unassembled WGS sequence"/>
</dbReference>
<dbReference type="InterPro" id="IPR045584">
    <property type="entry name" value="Pilin-like"/>
</dbReference>
<dbReference type="EMBL" id="CYYU01000001">
    <property type="protein sequence ID" value="CUN44503.1"/>
    <property type="molecule type" value="Genomic_DNA"/>
</dbReference>
<proteinExistence type="predicted"/>
<sequence>MKEHGSLLIEVIIACAVLAVFAMVALPNGLAIYREAAVEYEVQCLLSDIRYMREVSRTTERWPKSMERRDAYQLPLRRQAQMRFRRGGYTMLAGSAVHSSHDFLPGIVITGRFATSSRDGIALTFGDDGLLATPCTMLIYMEGHPQSARKLILSAGGRCRVERSVK</sequence>
<reference evidence="2 3" key="1">
    <citation type="submission" date="2015-09" db="EMBL/GenBank/DDBJ databases">
        <authorList>
            <consortium name="Pathogen Informatics"/>
        </authorList>
    </citation>
    <scope>NUCLEOTIDE SEQUENCE [LARGE SCALE GENOMIC DNA]</scope>
    <source>
        <strain evidence="2 3">2789STDY5608828</strain>
    </source>
</reference>
<evidence type="ECO:0000313" key="2">
    <source>
        <dbReference type="EMBL" id="CUN44503.1"/>
    </source>
</evidence>